<keyword evidence="5" id="KW-1185">Reference proteome</keyword>
<dbReference type="RefSeq" id="WP_092536541.1">
    <property type="nucleotide sequence ID" value="NZ_FNKQ01000002.1"/>
</dbReference>
<dbReference type="Proteomes" id="UP000255421">
    <property type="component" value="Unassembled WGS sequence"/>
</dbReference>
<gene>
    <name evidence="2" type="ORF">DWB78_03905</name>
    <name evidence="3" type="ORF">SAMN05216278_1971</name>
</gene>
<name>A0A1H1BV72_9EURY</name>
<dbReference type="EMBL" id="QQST01000001">
    <property type="protein sequence ID" value="RDI70940.1"/>
    <property type="molecule type" value="Genomic_DNA"/>
</dbReference>
<dbReference type="EMBL" id="FNKQ01000002">
    <property type="protein sequence ID" value="SDQ55834.1"/>
    <property type="molecule type" value="Genomic_DNA"/>
</dbReference>
<proteinExistence type="predicted"/>
<dbReference type="GO" id="GO:0005829">
    <property type="term" value="C:cytosol"/>
    <property type="evidence" value="ECO:0007669"/>
    <property type="project" value="TreeGrafter"/>
</dbReference>
<accession>A0A1H1BV72</accession>
<dbReference type="InterPro" id="IPR050967">
    <property type="entry name" value="Thiamine_Salvage_TenA"/>
</dbReference>
<feature type="domain" description="Thiaminase-2/PQQC" evidence="1">
    <location>
        <begin position="30"/>
        <end position="235"/>
    </location>
</feature>
<sequence length="241" mass="27501">MYTDGGNVPDTYDAYAEAREEARFTDWLRERAEPAWSDATGHRFTRELGSDELDDDAFRRYLLQDYAFLETLVGTFGHAVGDAPTMASKGRLAEFLGTLTAEENDYFERSFEALGVPESAYADPTTTKTTRAFEDLLRRAGTEGGYAEALAVLVPAEWVYLAWADAVRDESPSRFYLAEWIDLHANEEFEAFVAWLRAELDREGEAASSRRRRRLERLFRRTVELEVAFFESAYDDGTAQY</sequence>
<evidence type="ECO:0000313" key="2">
    <source>
        <dbReference type="EMBL" id="RDI70940.1"/>
    </source>
</evidence>
<dbReference type="InterPro" id="IPR004305">
    <property type="entry name" value="Thiaminase-2/PQQC"/>
</dbReference>
<evidence type="ECO:0000313" key="3">
    <source>
        <dbReference type="EMBL" id="SDQ55834.1"/>
    </source>
</evidence>
<dbReference type="OrthoDB" id="196770at2157"/>
<dbReference type="InterPro" id="IPR016084">
    <property type="entry name" value="Haem_Oase-like_multi-hlx"/>
</dbReference>
<evidence type="ECO:0000313" key="4">
    <source>
        <dbReference type="Proteomes" id="UP000199289"/>
    </source>
</evidence>
<reference evidence="3" key="1">
    <citation type="submission" date="2016-10" db="EMBL/GenBank/DDBJ databases">
        <authorList>
            <person name="de Groot N.N."/>
        </authorList>
    </citation>
    <scope>NUCLEOTIDE SEQUENCE [LARGE SCALE GENOMIC DNA]</scope>
    <source>
        <strain evidence="3">CGMCC 1.12397</strain>
    </source>
</reference>
<dbReference type="InterPro" id="IPR026285">
    <property type="entry name" value="TenA_E"/>
</dbReference>
<reference evidence="2 5" key="3">
    <citation type="submission" date="2018-07" db="EMBL/GenBank/DDBJ databases">
        <title>Genome sequence of extremly halophilic archaeon Halopelagius longus strain BC12-B1.</title>
        <authorList>
            <person name="Zhang X."/>
        </authorList>
    </citation>
    <scope>NUCLEOTIDE SEQUENCE [LARGE SCALE GENOMIC DNA]</scope>
    <source>
        <strain evidence="2 5">BC12-B1</strain>
    </source>
</reference>
<dbReference type="PANTHER" id="PTHR43198">
    <property type="entry name" value="BIFUNCTIONAL TH2 PROTEIN"/>
    <property type="match status" value="1"/>
</dbReference>
<dbReference type="PIRSF" id="PIRSF003170">
    <property type="entry name" value="Pet18p"/>
    <property type="match status" value="1"/>
</dbReference>
<reference evidence="4" key="2">
    <citation type="submission" date="2016-10" db="EMBL/GenBank/DDBJ databases">
        <authorList>
            <person name="Varghese N."/>
            <person name="Submissions S."/>
        </authorList>
    </citation>
    <scope>NUCLEOTIDE SEQUENCE [LARGE SCALE GENOMIC DNA]</scope>
    <source>
        <strain evidence="4">CGMCC 1.12397</strain>
    </source>
</reference>
<dbReference type="Proteomes" id="UP000199289">
    <property type="component" value="Unassembled WGS sequence"/>
</dbReference>
<protein>
    <submittedName>
        <fullName evidence="3">Thiaminase (Transcriptional activator TenA)</fullName>
    </submittedName>
    <submittedName>
        <fullName evidence="2">Transcriptional regulator</fullName>
    </submittedName>
</protein>
<evidence type="ECO:0000313" key="5">
    <source>
        <dbReference type="Proteomes" id="UP000255421"/>
    </source>
</evidence>
<dbReference type="SUPFAM" id="SSF48613">
    <property type="entry name" value="Heme oxygenase-like"/>
    <property type="match status" value="1"/>
</dbReference>
<dbReference type="Gene3D" id="1.20.910.10">
    <property type="entry name" value="Heme oxygenase-like"/>
    <property type="match status" value="1"/>
</dbReference>
<dbReference type="Pfam" id="PF03070">
    <property type="entry name" value="TENA_THI-4"/>
    <property type="match status" value="1"/>
</dbReference>
<dbReference type="CDD" id="cd19358">
    <property type="entry name" value="TenA_E_Spr0628-like"/>
    <property type="match status" value="1"/>
</dbReference>
<organism evidence="3 4">
    <name type="scientific">Halopelagius longus</name>
    <dbReference type="NCBI Taxonomy" id="1236180"/>
    <lineage>
        <taxon>Archaea</taxon>
        <taxon>Methanobacteriati</taxon>
        <taxon>Methanobacteriota</taxon>
        <taxon>Stenosarchaea group</taxon>
        <taxon>Halobacteria</taxon>
        <taxon>Halobacteriales</taxon>
        <taxon>Haloferacaceae</taxon>
    </lineage>
</organism>
<dbReference type="AlphaFoldDB" id="A0A1H1BV72"/>
<dbReference type="PANTHER" id="PTHR43198:SF2">
    <property type="entry name" value="SI:CH1073-67J19.1-RELATED"/>
    <property type="match status" value="1"/>
</dbReference>
<evidence type="ECO:0000259" key="1">
    <source>
        <dbReference type="Pfam" id="PF03070"/>
    </source>
</evidence>